<proteinExistence type="predicted"/>
<dbReference type="AlphaFoldDB" id="A0A6M3KSW3"/>
<reference evidence="1" key="1">
    <citation type="submission" date="2020-03" db="EMBL/GenBank/DDBJ databases">
        <title>The deep terrestrial virosphere.</title>
        <authorList>
            <person name="Holmfeldt K."/>
            <person name="Nilsson E."/>
            <person name="Simone D."/>
            <person name="Lopez-Fernandez M."/>
            <person name="Wu X."/>
            <person name="de Brujin I."/>
            <person name="Lundin D."/>
            <person name="Andersson A."/>
            <person name="Bertilsson S."/>
            <person name="Dopson M."/>
        </authorList>
    </citation>
    <scope>NUCLEOTIDE SEQUENCE</scope>
    <source>
        <strain evidence="1">MM415B02306</strain>
    </source>
</reference>
<dbReference type="EMBL" id="MT142544">
    <property type="protein sequence ID" value="QJA84960.1"/>
    <property type="molecule type" value="Genomic_DNA"/>
</dbReference>
<evidence type="ECO:0000313" key="1">
    <source>
        <dbReference type="EMBL" id="QJA84960.1"/>
    </source>
</evidence>
<organism evidence="1">
    <name type="scientific">viral metagenome</name>
    <dbReference type="NCBI Taxonomy" id="1070528"/>
    <lineage>
        <taxon>unclassified sequences</taxon>
        <taxon>metagenomes</taxon>
        <taxon>organismal metagenomes</taxon>
    </lineage>
</organism>
<sequence length="267" mass="29328">MENIYCSATDVKRLLRVLSVSGKNQHKIKFSDSYTVPEAYSTNAGDCVLKGISSIAPSYAGSEQWHITFTSSTAFTLYRGADTTVVDGTGLTSASFVSTSGIITISSTEWVGTPVTGDQFKFKTDSNISSNDAIGFMEDASRIVDGTLGEFIDPDYLPFTSVPGLINRSAMYMSASIIFTSIFSMLSPDQIPALVRRWYAQGKNFVDLYLSSIPGKEKYRFSRYGRFVAHEPLFEKVGVKEAAGIEDLKGELETLNEPYDTGYNTEE</sequence>
<name>A0A6M3KSW3_9ZZZZ</name>
<accession>A0A6M3KSW3</accession>
<gene>
    <name evidence="1" type="ORF">MM415B02306_0002</name>
</gene>
<protein>
    <submittedName>
        <fullName evidence="1">Uncharacterized protein</fullName>
    </submittedName>
</protein>